<feature type="compositionally biased region" description="Basic and acidic residues" evidence="1">
    <location>
        <begin position="55"/>
        <end position="65"/>
    </location>
</feature>
<accession>A0A1C3P2S7</accession>
<evidence type="ECO:0000256" key="1">
    <source>
        <dbReference type="SAM" id="MobiDB-lite"/>
    </source>
</evidence>
<dbReference type="EMBL" id="FLUV01001694">
    <property type="protein sequence ID" value="SBW24114.1"/>
    <property type="molecule type" value="Genomic_DNA"/>
</dbReference>
<dbReference type="Proteomes" id="UP000199013">
    <property type="component" value="Unassembled WGS sequence"/>
</dbReference>
<organism evidence="2 3">
    <name type="scientific">Candidatus Protofrankia californiensis</name>
    <dbReference type="NCBI Taxonomy" id="1839754"/>
    <lineage>
        <taxon>Bacteria</taxon>
        <taxon>Bacillati</taxon>
        <taxon>Actinomycetota</taxon>
        <taxon>Actinomycetes</taxon>
        <taxon>Frankiales</taxon>
        <taxon>Frankiaceae</taxon>
        <taxon>Protofrankia</taxon>
    </lineage>
</organism>
<keyword evidence="3" id="KW-1185">Reference proteome</keyword>
<reference evidence="3" key="1">
    <citation type="submission" date="2016-02" db="EMBL/GenBank/DDBJ databases">
        <authorList>
            <person name="Wibberg D."/>
        </authorList>
    </citation>
    <scope>NUCLEOTIDE SEQUENCE [LARGE SCALE GENOMIC DNA]</scope>
</reference>
<sequence>MACLFAKFERNRQMSRHRPPVTSPVPLRRPRRRGVFQVSDRPLGPGSRHARRIRPTCDDPDRDKQNLDLAPVAQLLAEWRHTAEVYADPELHAILTRPHDGDHRPGSVRMTDR</sequence>
<dbReference type="AlphaFoldDB" id="A0A1C3P2S7"/>
<evidence type="ECO:0000313" key="3">
    <source>
        <dbReference type="Proteomes" id="UP000199013"/>
    </source>
</evidence>
<feature type="region of interest" description="Disordered" evidence="1">
    <location>
        <begin position="9"/>
        <end position="65"/>
    </location>
</feature>
<evidence type="ECO:0000313" key="2">
    <source>
        <dbReference type="EMBL" id="SBW24114.1"/>
    </source>
</evidence>
<gene>
    <name evidence="2" type="ORF">FDG2_4023</name>
</gene>
<protein>
    <submittedName>
        <fullName evidence="2">Uncharacterized protein</fullName>
    </submittedName>
</protein>
<proteinExistence type="predicted"/>
<name>A0A1C3P2S7_9ACTN</name>